<evidence type="ECO:0000313" key="1">
    <source>
        <dbReference type="EMBL" id="UPO23762.1"/>
    </source>
</evidence>
<protein>
    <submittedName>
        <fullName evidence="1">Uncharacterized protein</fullName>
    </submittedName>
</protein>
<name>A0ABY4JXG0_9GAMM</name>
<sequence>MFKRSVFISLAFLIVGCTTDITTMNFAKNYSPERISGNFLPLKQKNTAAVGEVMFTAGEYSKEASRVKQEIFIINEFQTINVKHKLKTFTFYIKPGEYILFNKTNDGSYFKSNTFIETAQGTPTTIGGLFIPTNSLEATKFFWNWQLQQLNRPIVYTKNLSTPIKGIKDTKIQSLNNGYNSKSPTATVTYAGVSRGQIRFTYNEFTNSGYIKPSFTQDVYLDYRPNETYSYKSAVFKVYKADTSHISFEIIKPLN</sequence>
<dbReference type="Proteomes" id="UP000831422">
    <property type="component" value="Chromosome"/>
</dbReference>
<evidence type="ECO:0000313" key="2">
    <source>
        <dbReference type="Proteomes" id="UP000831422"/>
    </source>
</evidence>
<keyword evidence="2" id="KW-1185">Reference proteome</keyword>
<dbReference type="PROSITE" id="PS51257">
    <property type="entry name" value="PROKAR_LIPOPROTEIN"/>
    <property type="match status" value="1"/>
</dbReference>
<proteinExistence type="predicted"/>
<dbReference type="RefSeq" id="WP_248102155.1">
    <property type="nucleotide sequence ID" value="NZ_CP096120.1"/>
</dbReference>
<organism evidence="1 2">
    <name type="scientific">Acinetobacter portensis</name>
    <dbReference type="NCBI Taxonomy" id="1839785"/>
    <lineage>
        <taxon>Bacteria</taxon>
        <taxon>Pseudomonadati</taxon>
        <taxon>Pseudomonadota</taxon>
        <taxon>Gammaproteobacteria</taxon>
        <taxon>Moraxellales</taxon>
        <taxon>Moraxellaceae</taxon>
        <taxon>Acinetobacter</taxon>
    </lineage>
</organism>
<accession>A0ABY4JXG0</accession>
<gene>
    <name evidence="1" type="ORF">MZO21_02730</name>
</gene>
<reference evidence="1 2" key="1">
    <citation type="submission" date="2022-04" db="EMBL/GenBank/DDBJ databases">
        <title>Occurrence of NDM-1-producing Shewanella putrefaciens and Acinetobacter portensis in a dairy farm from China.</title>
        <authorList>
            <person name="Li R."/>
            <person name="Zhang L."/>
        </authorList>
    </citation>
    <scope>NUCLEOTIDE SEQUENCE [LARGE SCALE GENOMIC DNA]</scope>
    <source>
        <strain evidence="1 2">JNE5</strain>
    </source>
</reference>
<dbReference type="EMBL" id="CP096120">
    <property type="protein sequence ID" value="UPO23762.1"/>
    <property type="molecule type" value="Genomic_DNA"/>
</dbReference>